<dbReference type="SMART" id="SM00244">
    <property type="entry name" value="PHB"/>
    <property type="match status" value="1"/>
</dbReference>
<evidence type="ECO:0000313" key="11">
    <source>
        <dbReference type="Proteomes" id="UP000186143"/>
    </source>
</evidence>
<evidence type="ECO:0000313" key="10">
    <source>
        <dbReference type="EMBL" id="OLP56563.1"/>
    </source>
</evidence>
<evidence type="ECO:0000256" key="8">
    <source>
        <dbReference type="SAM" id="Phobius"/>
    </source>
</evidence>
<accession>A0A1Q9AMH3</accession>
<dbReference type="GO" id="GO:0008233">
    <property type="term" value="F:peptidase activity"/>
    <property type="evidence" value="ECO:0007669"/>
    <property type="project" value="UniProtKB-KW"/>
</dbReference>
<organism evidence="10 11">
    <name type="scientific">Xaviernesmea rhizosphaerae</name>
    <dbReference type="NCBI Taxonomy" id="1672749"/>
    <lineage>
        <taxon>Bacteria</taxon>
        <taxon>Pseudomonadati</taxon>
        <taxon>Pseudomonadota</taxon>
        <taxon>Alphaproteobacteria</taxon>
        <taxon>Hyphomicrobiales</taxon>
        <taxon>Rhizobiaceae</taxon>
        <taxon>Rhizobium/Agrobacterium group</taxon>
        <taxon>Xaviernesmea</taxon>
    </lineage>
</organism>
<feature type="transmembrane region" description="Helical" evidence="8">
    <location>
        <begin position="6"/>
        <end position="26"/>
    </location>
</feature>
<proteinExistence type="inferred from homology"/>
<feature type="region of interest" description="Disordered" evidence="7">
    <location>
        <begin position="294"/>
        <end position="316"/>
    </location>
</feature>
<evidence type="ECO:0000256" key="7">
    <source>
        <dbReference type="SAM" id="MobiDB-lite"/>
    </source>
</evidence>
<dbReference type="OrthoDB" id="9812991at2"/>
<comment type="subcellular location">
    <subcellularLocation>
        <location evidence="1">Membrane</location>
        <topology evidence="1">Single-pass membrane protein</topology>
    </subcellularLocation>
</comment>
<dbReference type="RefSeq" id="WP_075633579.1">
    <property type="nucleotide sequence ID" value="NZ_MKIO01000021.1"/>
</dbReference>
<dbReference type="Pfam" id="PF01145">
    <property type="entry name" value="Band_7"/>
    <property type="match status" value="1"/>
</dbReference>
<dbReference type="EMBL" id="MKIO01000021">
    <property type="protein sequence ID" value="OLP56563.1"/>
    <property type="molecule type" value="Genomic_DNA"/>
</dbReference>
<name>A0A1Q9AMH3_9HYPH</name>
<dbReference type="InterPro" id="IPR001107">
    <property type="entry name" value="Band_7"/>
</dbReference>
<dbReference type="InterPro" id="IPR010200">
    <property type="entry name" value="HflC"/>
</dbReference>
<sequence>MNNRLPYVLIAIGVLLIVAYSSIFVVTQRQQAIVVRFGQIRAVKTEPGLYFKLPFAFMDADRVQYVPAQALRFDLDNIRVQVSGGKFYEVDAFMVYRIADARRFRETVSGDRESAEARLRTRLDSSLRRVYGLRGFESALSDERAAMMREVRQDMKADADSLGIRIEDVRIRRTDLTQEVSQQTFDRMKAERLAEAELIRARGNEEGQRRRAIADRQVVEIVAEAQRESEILRGEGEGERTRIFADAFNRDPGFFAFYRSMNAYNAAIANPETTLVISPDSEFFRYFNSAAGAAAPATSPAPAPAAAAPAATAPAN</sequence>
<evidence type="ECO:0000256" key="5">
    <source>
        <dbReference type="ARBA" id="ARBA00023136"/>
    </source>
</evidence>
<evidence type="ECO:0000256" key="1">
    <source>
        <dbReference type="ARBA" id="ARBA00004167"/>
    </source>
</evidence>
<keyword evidence="3 8" id="KW-0812">Transmembrane</keyword>
<dbReference type="CDD" id="cd03405">
    <property type="entry name" value="SPFH_HflC"/>
    <property type="match status" value="1"/>
</dbReference>
<evidence type="ECO:0000256" key="3">
    <source>
        <dbReference type="ARBA" id="ARBA00022692"/>
    </source>
</evidence>
<dbReference type="PANTHER" id="PTHR42911">
    <property type="entry name" value="MODULATOR OF FTSH PROTEASE HFLC"/>
    <property type="match status" value="1"/>
</dbReference>
<dbReference type="AlphaFoldDB" id="A0A1Q9AMH3"/>
<dbReference type="GO" id="GO:0006508">
    <property type="term" value="P:proteolysis"/>
    <property type="evidence" value="ECO:0007669"/>
    <property type="project" value="UniProtKB-KW"/>
</dbReference>
<dbReference type="STRING" id="1672749.BJF92_10700"/>
<evidence type="ECO:0000259" key="9">
    <source>
        <dbReference type="SMART" id="SM00244"/>
    </source>
</evidence>
<evidence type="ECO:0000256" key="4">
    <source>
        <dbReference type="ARBA" id="ARBA00022989"/>
    </source>
</evidence>
<comment type="caution">
    <text evidence="10">The sequence shown here is derived from an EMBL/GenBank/DDBJ whole genome shotgun (WGS) entry which is preliminary data.</text>
</comment>
<comment type="similarity">
    <text evidence="2 6">Belongs to the band 7/mec-2 family. HflC subfamily.</text>
</comment>
<evidence type="ECO:0000256" key="2">
    <source>
        <dbReference type="ARBA" id="ARBA00007862"/>
    </source>
</evidence>
<dbReference type="PANTHER" id="PTHR42911:SF1">
    <property type="entry name" value="MODULATOR OF FTSH PROTEASE HFLC"/>
    <property type="match status" value="1"/>
</dbReference>
<protein>
    <recommendedName>
        <fullName evidence="6">Protein HflC</fullName>
    </recommendedName>
</protein>
<dbReference type="Proteomes" id="UP000186143">
    <property type="component" value="Unassembled WGS sequence"/>
</dbReference>
<keyword evidence="4 8" id="KW-1133">Transmembrane helix</keyword>
<dbReference type="SUPFAM" id="SSF117892">
    <property type="entry name" value="Band 7/SPFH domain"/>
    <property type="match status" value="1"/>
</dbReference>
<reference evidence="10 11" key="1">
    <citation type="submission" date="2016-09" db="EMBL/GenBank/DDBJ databases">
        <title>Rhizobium sp. nov., a novel species isolated from the rice rhizosphere.</title>
        <authorList>
            <person name="Zhao J."/>
            <person name="Zhang X."/>
        </authorList>
    </citation>
    <scope>NUCLEOTIDE SEQUENCE [LARGE SCALE GENOMIC DNA]</scope>
    <source>
        <strain evidence="10 11">MH17</strain>
    </source>
</reference>
<dbReference type="PIRSF" id="PIRSF005651">
    <property type="entry name" value="HflC"/>
    <property type="match status" value="1"/>
</dbReference>
<keyword evidence="10" id="KW-0645">Protease</keyword>
<keyword evidence="5 8" id="KW-0472">Membrane</keyword>
<keyword evidence="10" id="KW-0378">Hydrolase</keyword>
<gene>
    <name evidence="10" type="ORF">BJF92_10700</name>
</gene>
<dbReference type="InterPro" id="IPR036013">
    <property type="entry name" value="Band_7/SPFH_dom_sf"/>
</dbReference>
<feature type="domain" description="Band 7" evidence="9">
    <location>
        <begin position="21"/>
        <end position="188"/>
    </location>
</feature>
<comment type="function">
    <text evidence="6">HflC and HflK could regulate a protease.</text>
</comment>
<dbReference type="Gene3D" id="3.30.479.30">
    <property type="entry name" value="Band 7 domain"/>
    <property type="match status" value="1"/>
</dbReference>
<dbReference type="GO" id="GO:0016020">
    <property type="term" value="C:membrane"/>
    <property type="evidence" value="ECO:0007669"/>
    <property type="project" value="UniProtKB-SubCell"/>
</dbReference>
<evidence type="ECO:0000256" key="6">
    <source>
        <dbReference type="PIRNR" id="PIRNR005651"/>
    </source>
</evidence>